<dbReference type="Proteomes" id="UP000076925">
    <property type="component" value="Unassembled WGS sequence"/>
</dbReference>
<organism evidence="1 2">
    <name type="scientific">Scytonema hofmannii PCC 7110</name>
    <dbReference type="NCBI Taxonomy" id="128403"/>
    <lineage>
        <taxon>Bacteria</taxon>
        <taxon>Bacillati</taxon>
        <taxon>Cyanobacteriota</taxon>
        <taxon>Cyanophyceae</taxon>
        <taxon>Nostocales</taxon>
        <taxon>Scytonemataceae</taxon>
        <taxon>Scytonema</taxon>
    </lineage>
</organism>
<proteinExistence type="predicted"/>
<gene>
    <name evidence="1" type="ORF">WA1_14130</name>
</gene>
<evidence type="ECO:0000313" key="1">
    <source>
        <dbReference type="EMBL" id="KYC43378.1"/>
    </source>
</evidence>
<comment type="caution">
    <text evidence="1">The sequence shown here is derived from an EMBL/GenBank/DDBJ whole genome shotgun (WGS) entry which is preliminary data.</text>
</comment>
<dbReference type="Gene3D" id="3.10.450.530">
    <property type="entry name" value="Ribonuclease toxin, BrnT, of type II toxin-antitoxin system"/>
    <property type="match status" value="1"/>
</dbReference>
<evidence type="ECO:0008006" key="3">
    <source>
        <dbReference type="Google" id="ProtNLM"/>
    </source>
</evidence>
<keyword evidence="2" id="KW-1185">Reference proteome</keyword>
<name>A0A139XFB1_9CYAN</name>
<dbReference type="Pfam" id="PF04365">
    <property type="entry name" value="BrnT_toxin"/>
    <property type="match status" value="1"/>
</dbReference>
<reference evidence="1 2" key="1">
    <citation type="journal article" date="2013" name="Genome Biol. Evol.">
        <title>Genomes of Stigonematalean cyanobacteria (subsection V) and the evolution of oxygenic photosynthesis from prokaryotes to plastids.</title>
        <authorList>
            <person name="Dagan T."/>
            <person name="Roettger M."/>
            <person name="Stucken K."/>
            <person name="Landan G."/>
            <person name="Koch R."/>
            <person name="Major P."/>
            <person name="Gould S.B."/>
            <person name="Goremykin V.V."/>
            <person name="Rippka R."/>
            <person name="Tandeau de Marsac N."/>
            <person name="Gugger M."/>
            <person name="Lockhart P.J."/>
            <person name="Allen J.F."/>
            <person name="Brune I."/>
            <person name="Maus I."/>
            <person name="Puhler A."/>
            <person name="Martin W.F."/>
        </authorList>
    </citation>
    <scope>NUCLEOTIDE SEQUENCE [LARGE SCALE GENOMIC DNA]</scope>
    <source>
        <strain evidence="1 2">PCC 7110</strain>
    </source>
</reference>
<protein>
    <recommendedName>
        <fullName evidence="3">BrnT family toxin</fullName>
    </recommendedName>
</protein>
<dbReference type="EMBL" id="ANNX02000016">
    <property type="protein sequence ID" value="KYC43378.1"/>
    <property type="molecule type" value="Genomic_DNA"/>
</dbReference>
<dbReference type="OrthoDB" id="428036at2"/>
<sequence>MNFEWDKNKNEANIIKHGLDFADAPRIFNFPLRISLDEREDYGEDRWIGIGMLDGRVVVVVYTEPDEQTVRIISLRKALPYERKRYEQYLKNELG</sequence>
<accession>A0A139XFB1</accession>
<dbReference type="InterPro" id="IPR007460">
    <property type="entry name" value="BrnT_toxin"/>
</dbReference>
<dbReference type="InterPro" id="IPR038573">
    <property type="entry name" value="BrnT_sf"/>
</dbReference>
<dbReference type="AlphaFoldDB" id="A0A139XFB1"/>
<evidence type="ECO:0000313" key="2">
    <source>
        <dbReference type="Proteomes" id="UP000076925"/>
    </source>
</evidence>
<dbReference type="STRING" id="128403.WA1_14130"/>